<dbReference type="PROSITE" id="PS51379">
    <property type="entry name" value="4FE4S_FER_2"/>
    <property type="match status" value="4"/>
</dbReference>
<feature type="domain" description="4Fe-4S ferredoxin-type" evidence="6">
    <location>
        <begin position="150"/>
        <end position="179"/>
    </location>
</feature>
<reference evidence="7 8" key="1">
    <citation type="journal article" date="2024" name="Front. Plant Sci.">
        <title>Comprehensive phenomic and genomic studies of the species, Pectobacterium cacticida and proposal for reclassification as Alcorniella cacticida comb. nov.</title>
        <authorList>
            <person name="Jonca J."/>
            <person name="Pirhonen M."/>
            <person name="Waleron M.M."/>
            <person name="Gawor J."/>
            <person name="Mrozik A."/>
            <person name="Smoktunowicz M."/>
            <person name="Waleron K."/>
            <person name="Waleron M."/>
        </authorList>
    </citation>
    <scope>NUCLEOTIDE SEQUENCE [LARGE SCALE GENOMIC DNA]</scope>
    <source>
        <strain evidence="7 8">DPMP6</strain>
    </source>
</reference>
<dbReference type="InterPro" id="IPR017900">
    <property type="entry name" value="4Fe4S_Fe_S_CS"/>
</dbReference>
<dbReference type="Pfam" id="PF12838">
    <property type="entry name" value="Fer4_7"/>
    <property type="match status" value="2"/>
</dbReference>
<keyword evidence="2" id="KW-0479">Metal-binding</keyword>
<feature type="domain" description="4Fe-4S ferredoxin-type" evidence="6">
    <location>
        <begin position="117"/>
        <end position="149"/>
    </location>
</feature>
<feature type="domain" description="4Fe-4S ferredoxin-type" evidence="6">
    <location>
        <begin position="48"/>
        <end position="80"/>
    </location>
</feature>
<evidence type="ECO:0000313" key="8">
    <source>
        <dbReference type="Proteomes" id="UP001379444"/>
    </source>
</evidence>
<dbReference type="NCBIfam" id="TIGR00402">
    <property type="entry name" value="napF"/>
    <property type="match status" value="1"/>
</dbReference>
<evidence type="ECO:0000256" key="3">
    <source>
        <dbReference type="ARBA" id="ARBA00022737"/>
    </source>
</evidence>
<sequence>MNKSEEYYRALMTHRLVSRRGLFRALISAARHATPETAPPRLAHPLPPGAIPDEQFITQCTRCNKCIDACPMGILIRHEDGYPQLAIEYASCDGCARCISACPTDTLRAQSHFDTGLRPAFSDACVNLIRQCNQCVEACPEQACTLDEKGIPQVENDRCNGCGECQVQCYADAISLIRIPHLAKS</sequence>
<keyword evidence="1" id="KW-0004">4Fe-4S</keyword>
<evidence type="ECO:0000256" key="2">
    <source>
        <dbReference type="ARBA" id="ARBA00022723"/>
    </source>
</evidence>
<dbReference type="InterPro" id="IPR050157">
    <property type="entry name" value="PSI_iron-sulfur_center"/>
</dbReference>
<feature type="domain" description="4Fe-4S ferredoxin-type" evidence="6">
    <location>
        <begin position="83"/>
        <end position="112"/>
    </location>
</feature>
<proteinExistence type="predicted"/>
<dbReference type="InterPro" id="IPR004496">
    <property type="entry name" value="NapF"/>
</dbReference>
<keyword evidence="3" id="KW-0677">Repeat</keyword>
<keyword evidence="5" id="KW-0411">Iron-sulfur</keyword>
<evidence type="ECO:0000313" key="7">
    <source>
        <dbReference type="EMBL" id="WWO38151.1"/>
    </source>
</evidence>
<gene>
    <name evidence="7" type="primary">napF</name>
    <name evidence="7" type="ORF">QNA12_16845</name>
</gene>
<dbReference type="InterPro" id="IPR017896">
    <property type="entry name" value="4Fe4S_Fe-S-bd"/>
</dbReference>
<evidence type="ECO:0000259" key="6">
    <source>
        <dbReference type="PROSITE" id="PS51379"/>
    </source>
</evidence>
<keyword evidence="4" id="KW-0408">Iron</keyword>
<dbReference type="SUPFAM" id="SSF54862">
    <property type="entry name" value="4Fe-4S ferredoxins"/>
    <property type="match status" value="1"/>
</dbReference>
<dbReference type="PROSITE" id="PS00198">
    <property type="entry name" value="4FE4S_FER_1"/>
    <property type="match status" value="2"/>
</dbReference>
<dbReference type="PANTHER" id="PTHR24960:SF79">
    <property type="entry name" value="PHOTOSYSTEM I IRON-SULFUR CENTER"/>
    <property type="match status" value="1"/>
</dbReference>
<dbReference type="EMBL" id="CP125967">
    <property type="protein sequence ID" value="WWO38151.1"/>
    <property type="molecule type" value="Genomic_DNA"/>
</dbReference>
<evidence type="ECO:0000256" key="4">
    <source>
        <dbReference type="ARBA" id="ARBA00023004"/>
    </source>
</evidence>
<dbReference type="Gene3D" id="3.30.70.20">
    <property type="match status" value="2"/>
</dbReference>
<name>A0ABZ2GAB6_9GAMM</name>
<dbReference type="RefSeq" id="WP_264497800.1">
    <property type="nucleotide sequence ID" value="NZ_CP109947.1"/>
</dbReference>
<dbReference type="PANTHER" id="PTHR24960">
    <property type="entry name" value="PHOTOSYSTEM I IRON-SULFUR CENTER-RELATED"/>
    <property type="match status" value="1"/>
</dbReference>
<organism evidence="7 8">
    <name type="scientific">Pectobacterium cacticida</name>
    <dbReference type="NCBI Taxonomy" id="69221"/>
    <lineage>
        <taxon>Bacteria</taxon>
        <taxon>Pseudomonadati</taxon>
        <taxon>Pseudomonadota</taxon>
        <taxon>Gammaproteobacteria</taxon>
        <taxon>Enterobacterales</taxon>
        <taxon>Pectobacteriaceae</taxon>
        <taxon>Pectobacterium</taxon>
    </lineage>
</organism>
<evidence type="ECO:0000256" key="5">
    <source>
        <dbReference type="ARBA" id="ARBA00023014"/>
    </source>
</evidence>
<accession>A0ABZ2GAB6</accession>
<protein>
    <submittedName>
        <fullName evidence="7">Ferredoxin-type protein NapF</fullName>
    </submittedName>
</protein>
<keyword evidence="8" id="KW-1185">Reference proteome</keyword>
<evidence type="ECO:0000256" key="1">
    <source>
        <dbReference type="ARBA" id="ARBA00022485"/>
    </source>
</evidence>
<dbReference type="Proteomes" id="UP001379444">
    <property type="component" value="Chromosome"/>
</dbReference>